<dbReference type="GO" id="GO:0006364">
    <property type="term" value="P:rRNA processing"/>
    <property type="evidence" value="ECO:0007669"/>
    <property type="project" value="UniProtKB-UniRule"/>
</dbReference>
<feature type="domain" description="RimM N-terminal" evidence="7">
    <location>
        <begin position="6"/>
        <end position="85"/>
    </location>
</feature>
<dbReference type="SUPFAM" id="SSF50447">
    <property type="entry name" value="Translation proteins"/>
    <property type="match status" value="1"/>
</dbReference>
<dbReference type="Proteomes" id="UP000631034">
    <property type="component" value="Unassembled WGS sequence"/>
</dbReference>
<dbReference type="InterPro" id="IPR056792">
    <property type="entry name" value="PRC_RimM"/>
</dbReference>
<dbReference type="InterPro" id="IPR011033">
    <property type="entry name" value="PRC_barrel-like_sf"/>
</dbReference>
<dbReference type="EMBL" id="JACZHT010000003">
    <property type="protein sequence ID" value="MBE1237001.1"/>
    <property type="molecule type" value="Genomic_DNA"/>
</dbReference>
<dbReference type="AlphaFoldDB" id="A0A8J6YP59"/>
<dbReference type="GO" id="GO:0005840">
    <property type="term" value="C:ribosome"/>
    <property type="evidence" value="ECO:0007669"/>
    <property type="project" value="InterPro"/>
</dbReference>
<name>A0A8J6YP59_9PROT</name>
<protein>
    <recommendedName>
        <fullName evidence="5">Ribosome maturation factor RimM</fullName>
    </recommendedName>
</protein>
<dbReference type="HAMAP" id="MF_00014">
    <property type="entry name" value="Ribosome_mat_RimM"/>
    <property type="match status" value="1"/>
</dbReference>
<organism evidence="9 10">
    <name type="scientific">Phaeovibrio sulfidiphilus</name>
    <dbReference type="NCBI Taxonomy" id="1220600"/>
    <lineage>
        <taxon>Bacteria</taxon>
        <taxon>Pseudomonadati</taxon>
        <taxon>Pseudomonadota</taxon>
        <taxon>Alphaproteobacteria</taxon>
        <taxon>Rhodospirillales</taxon>
        <taxon>Rhodospirillaceae</taxon>
        <taxon>Phaeovibrio</taxon>
    </lineage>
</organism>
<dbReference type="Gene3D" id="2.30.30.240">
    <property type="entry name" value="PRC-barrel domain"/>
    <property type="match status" value="1"/>
</dbReference>
<keyword evidence="10" id="KW-1185">Reference proteome</keyword>
<comment type="similarity">
    <text evidence="5">Belongs to the RimM family.</text>
</comment>
<evidence type="ECO:0000259" key="7">
    <source>
        <dbReference type="Pfam" id="PF01782"/>
    </source>
</evidence>
<evidence type="ECO:0000259" key="8">
    <source>
        <dbReference type="Pfam" id="PF24986"/>
    </source>
</evidence>
<gene>
    <name evidence="5 9" type="primary">rimM</name>
    <name evidence="9" type="ORF">IHV25_04995</name>
</gene>
<dbReference type="PANTHER" id="PTHR33692:SF1">
    <property type="entry name" value="RIBOSOME MATURATION FACTOR RIMM"/>
    <property type="match status" value="1"/>
</dbReference>
<dbReference type="SUPFAM" id="SSF50346">
    <property type="entry name" value="PRC-barrel domain"/>
    <property type="match status" value="1"/>
</dbReference>
<evidence type="ECO:0000313" key="10">
    <source>
        <dbReference type="Proteomes" id="UP000631034"/>
    </source>
</evidence>
<dbReference type="GO" id="GO:0005737">
    <property type="term" value="C:cytoplasm"/>
    <property type="evidence" value="ECO:0007669"/>
    <property type="project" value="UniProtKB-SubCell"/>
</dbReference>
<dbReference type="GO" id="GO:0042274">
    <property type="term" value="P:ribosomal small subunit biogenesis"/>
    <property type="evidence" value="ECO:0007669"/>
    <property type="project" value="UniProtKB-UniRule"/>
</dbReference>
<evidence type="ECO:0000256" key="1">
    <source>
        <dbReference type="ARBA" id="ARBA00022490"/>
    </source>
</evidence>
<comment type="caution">
    <text evidence="9">The sequence shown here is derived from an EMBL/GenBank/DDBJ whole genome shotgun (WGS) entry which is preliminary data.</text>
</comment>
<comment type="domain">
    <text evidence="5">The PRC barrel domain binds ribosomal protein uS19.</text>
</comment>
<feature type="region of interest" description="Disordered" evidence="6">
    <location>
        <begin position="164"/>
        <end position="186"/>
    </location>
</feature>
<dbReference type="Pfam" id="PF24986">
    <property type="entry name" value="PRC_RimM"/>
    <property type="match status" value="1"/>
</dbReference>
<comment type="function">
    <text evidence="5">An accessory protein needed during the final step in the assembly of 30S ribosomal subunit, possibly for assembly of the head region. Essential for efficient processing of 16S rRNA. May be needed both before and after RbfA during the maturation of 16S rRNA. It has affinity for free ribosomal 30S subunits but not for 70S ribosomes.</text>
</comment>
<keyword evidence="2 5" id="KW-0690">Ribosome biogenesis</keyword>
<dbReference type="PANTHER" id="PTHR33692">
    <property type="entry name" value="RIBOSOME MATURATION FACTOR RIMM"/>
    <property type="match status" value="1"/>
</dbReference>
<evidence type="ECO:0000313" key="9">
    <source>
        <dbReference type="EMBL" id="MBE1237001.1"/>
    </source>
</evidence>
<reference evidence="9" key="1">
    <citation type="submission" date="2020-10" db="EMBL/GenBank/DDBJ databases">
        <title>Genome sequence of the unusual species of purple photosynthetic bacteria, Phaeovibrio sulfidiphilus DSM 23193, type strain.</title>
        <authorList>
            <person name="Kyndt J.A."/>
            <person name="Meyer T.E."/>
        </authorList>
    </citation>
    <scope>NUCLEOTIDE SEQUENCE</scope>
    <source>
        <strain evidence="9">DSM 23193</strain>
    </source>
</reference>
<keyword evidence="3 5" id="KW-0698">rRNA processing</keyword>
<keyword evidence="1 5" id="KW-0963">Cytoplasm</keyword>
<evidence type="ECO:0000256" key="2">
    <source>
        <dbReference type="ARBA" id="ARBA00022517"/>
    </source>
</evidence>
<evidence type="ECO:0000256" key="3">
    <source>
        <dbReference type="ARBA" id="ARBA00022552"/>
    </source>
</evidence>
<comment type="subcellular location">
    <subcellularLocation>
        <location evidence="5">Cytoplasm</location>
    </subcellularLocation>
</comment>
<feature type="domain" description="Ribosome maturation factor RimM PRC barrel" evidence="8">
    <location>
        <begin position="100"/>
        <end position="168"/>
    </location>
</feature>
<sequence>MSERLVVGIVVGVHGVRGLVRVKPFTLDPFALGDYGLLSDESGTRSFRVTVKNALKDQLLCSVEGVADRDAALALKGTRLCIERDRLPDDALDEDEYYHADLIGLPVELADGTPLGSIRAVEDYGAGDLLDIVRPQGQAPVMVPFTRACVPVVDLANRRVVVDPPAGLLDDPENRPRQGTPGRGRG</sequence>
<comment type="subunit">
    <text evidence="5">Binds ribosomal protein uS19.</text>
</comment>
<dbReference type="RefSeq" id="WP_192534013.1">
    <property type="nucleotide sequence ID" value="NZ_JACZHT010000003.1"/>
</dbReference>
<dbReference type="Gene3D" id="2.40.30.60">
    <property type="entry name" value="RimM"/>
    <property type="match status" value="1"/>
</dbReference>
<dbReference type="InterPro" id="IPR011961">
    <property type="entry name" value="RimM"/>
</dbReference>
<keyword evidence="4 5" id="KW-0143">Chaperone</keyword>
<accession>A0A8J6YP59</accession>
<proteinExistence type="inferred from homology"/>
<dbReference type="InterPro" id="IPR009000">
    <property type="entry name" value="Transl_B-barrel_sf"/>
</dbReference>
<evidence type="ECO:0000256" key="4">
    <source>
        <dbReference type="ARBA" id="ARBA00023186"/>
    </source>
</evidence>
<dbReference type="NCBIfam" id="TIGR02273">
    <property type="entry name" value="16S_RimM"/>
    <property type="match status" value="1"/>
</dbReference>
<dbReference type="InterPro" id="IPR036976">
    <property type="entry name" value="RimM_N_sf"/>
</dbReference>
<dbReference type="InterPro" id="IPR002676">
    <property type="entry name" value="RimM_N"/>
</dbReference>
<dbReference type="Pfam" id="PF01782">
    <property type="entry name" value="RimM"/>
    <property type="match status" value="1"/>
</dbReference>
<evidence type="ECO:0000256" key="5">
    <source>
        <dbReference type="HAMAP-Rule" id="MF_00014"/>
    </source>
</evidence>
<dbReference type="GO" id="GO:0043022">
    <property type="term" value="F:ribosome binding"/>
    <property type="evidence" value="ECO:0007669"/>
    <property type="project" value="InterPro"/>
</dbReference>
<evidence type="ECO:0000256" key="6">
    <source>
        <dbReference type="SAM" id="MobiDB-lite"/>
    </source>
</evidence>